<accession>A0A8S1BD72</accession>
<dbReference type="GO" id="GO:0005829">
    <property type="term" value="C:cytosol"/>
    <property type="evidence" value="ECO:0007669"/>
    <property type="project" value="TreeGrafter"/>
</dbReference>
<dbReference type="GO" id="GO:0016020">
    <property type="term" value="C:membrane"/>
    <property type="evidence" value="ECO:0007669"/>
    <property type="project" value="TreeGrafter"/>
</dbReference>
<dbReference type="EMBL" id="CADEBC010000586">
    <property type="protein sequence ID" value="CAB3256333.1"/>
    <property type="molecule type" value="Genomic_DNA"/>
</dbReference>
<reference evidence="2 3" key="1">
    <citation type="submission" date="2020-04" db="EMBL/GenBank/DDBJ databases">
        <authorList>
            <person name="Wallbank WR R."/>
            <person name="Pardo Diaz C."/>
            <person name="Kozak K."/>
            <person name="Martin S."/>
            <person name="Jiggins C."/>
            <person name="Moest M."/>
            <person name="Warren A I."/>
            <person name="Byers J.R.P. K."/>
            <person name="Montejo-Kovacevich G."/>
            <person name="Yen C E."/>
        </authorList>
    </citation>
    <scope>NUCLEOTIDE SEQUENCE [LARGE SCALE GENOMIC DNA]</scope>
</reference>
<protein>
    <submittedName>
        <fullName evidence="2">Uncharacterized protein</fullName>
    </submittedName>
</protein>
<proteinExistence type="predicted"/>
<sequence length="394" mass="46015">MISKTTNQVPCFCIIVMITYTNIVSIVIKDVSAKFVKNYKEMEILNDLPLRSSLDGYITKLEKIMDFVQNHKRYMDMNLGFGLFLVNVNLRTILRLRGIRIPRIKKARLNRILQQYDEILQYFQDMLNKHSRHTTEAESSAHFITELFSKDKLNWGIHLQKYKTNLLKKTKFYSRKELTERYSIWSQYVEKVYDFDNYYPSPQLSDDCISALSQVPINPTMRWRRCDVSTSCVEYVRNGTDYGYAITHRLLYMIMARFSRGCTIMSSVEDKAQIETFCGKIYNEIEYHSFHNFGIPDLSLEMIALCTLEGHVQFLRRSWLDELFEFQRALGCVASSKEGKEKNVIPNLYKIEKPNWQIVEEDQDILGGSCNTHTTGVAAAVLSAAIRYIIEKFS</sequence>
<evidence type="ECO:0000313" key="2">
    <source>
        <dbReference type="EMBL" id="CAB3256333.1"/>
    </source>
</evidence>
<dbReference type="Proteomes" id="UP000494106">
    <property type="component" value="Unassembled WGS sequence"/>
</dbReference>
<dbReference type="Pfam" id="PF15882">
    <property type="entry name" value="DUF4735"/>
    <property type="match status" value="1"/>
</dbReference>
<evidence type="ECO:0000313" key="3">
    <source>
        <dbReference type="Proteomes" id="UP000494106"/>
    </source>
</evidence>
<keyword evidence="3" id="KW-1185">Reference proteome</keyword>
<name>A0A8S1BD72_ARCPL</name>
<dbReference type="OrthoDB" id="5949187at2759"/>
<organism evidence="2 3">
    <name type="scientific">Arctia plantaginis</name>
    <name type="common">Wood tiger moth</name>
    <name type="synonym">Phalaena plantaginis</name>
    <dbReference type="NCBI Taxonomy" id="874455"/>
    <lineage>
        <taxon>Eukaryota</taxon>
        <taxon>Metazoa</taxon>
        <taxon>Ecdysozoa</taxon>
        <taxon>Arthropoda</taxon>
        <taxon>Hexapoda</taxon>
        <taxon>Insecta</taxon>
        <taxon>Pterygota</taxon>
        <taxon>Neoptera</taxon>
        <taxon>Endopterygota</taxon>
        <taxon>Lepidoptera</taxon>
        <taxon>Glossata</taxon>
        <taxon>Ditrysia</taxon>
        <taxon>Noctuoidea</taxon>
        <taxon>Erebidae</taxon>
        <taxon>Arctiinae</taxon>
        <taxon>Arctia</taxon>
    </lineage>
</organism>
<evidence type="ECO:0000256" key="1">
    <source>
        <dbReference type="SAM" id="Phobius"/>
    </source>
</evidence>
<keyword evidence="1" id="KW-1133">Transmembrane helix</keyword>
<comment type="caution">
    <text evidence="2">The sequence shown here is derived from an EMBL/GenBank/DDBJ whole genome shotgun (WGS) entry which is preliminary data.</text>
</comment>
<keyword evidence="1" id="KW-0812">Transmembrane</keyword>
<gene>
    <name evidence="2" type="ORF">APLA_LOCUS15331</name>
</gene>
<dbReference type="AlphaFoldDB" id="A0A8S1BD72"/>
<dbReference type="PANTHER" id="PTHR33539">
    <property type="entry name" value="UPF0764 PROTEIN C16ORF89"/>
    <property type="match status" value="1"/>
</dbReference>
<keyword evidence="1" id="KW-0472">Membrane</keyword>
<dbReference type="PANTHER" id="PTHR33539:SF1">
    <property type="entry name" value="UPF0764 PROTEIN C16ORF89"/>
    <property type="match status" value="1"/>
</dbReference>
<dbReference type="InterPro" id="IPR031751">
    <property type="entry name" value="DUF4735"/>
</dbReference>
<feature type="transmembrane region" description="Helical" evidence="1">
    <location>
        <begin position="9"/>
        <end position="28"/>
    </location>
</feature>